<evidence type="ECO:0000313" key="3">
    <source>
        <dbReference type="Proteomes" id="UP000663882"/>
    </source>
</evidence>
<dbReference type="OrthoDB" id="9980858at2759"/>
<dbReference type="Proteomes" id="UP000663823">
    <property type="component" value="Unassembled WGS sequence"/>
</dbReference>
<evidence type="ECO:0000313" key="1">
    <source>
        <dbReference type="EMBL" id="CAF0950060.1"/>
    </source>
</evidence>
<comment type="caution">
    <text evidence="1">The sequence shown here is derived from an EMBL/GenBank/DDBJ whole genome shotgun (WGS) entry which is preliminary data.</text>
</comment>
<evidence type="ECO:0000313" key="2">
    <source>
        <dbReference type="EMBL" id="CAF3826906.1"/>
    </source>
</evidence>
<organism evidence="1 3">
    <name type="scientific">Rotaria sordida</name>
    <dbReference type="NCBI Taxonomy" id="392033"/>
    <lineage>
        <taxon>Eukaryota</taxon>
        <taxon>Metazoa</taxon>
        <taxon>Spiralia</taxon>
        <taxon>Gnathifera</taxon>
        <taxon>Rotifera</taxon>
        <taxon>Eurotatoria</taxon>
        <taxon>Bdelloidea</taxon>
        <taxon>Philodinida</taxon>
        <taxon>Philodinidae</taxon>
        <taxon>Rotaria</taxon>
    </lineage>
</organism>
<gene>
    <name evidence="2" type="ORF">OTI717_LOCUS19751</name>
    <name evidence="1" type="ORF">RFH988_LOCUS11576</name>
</gene>
<dbReference type="EMBL" id="CAJNOO010000462">
    <property type="protein sequence ID" value="CAF0950060.1"/>
    <property type="molecule type" value="Genomic_DNA"/>
</dbReference>
<dbReference type="EMBL" id="CAJOAX010002926">
    <property type="protein sequence ID" value="CAF3826906.1"/>
    <property type="molecule type" value="Genomic_DNA"/>
</dbReference>
<accession>A0A814D257</accession>
<proteinExistence type="predicted"/>
<reference evidence="1" key="1">
    <citation type="submission" date="2021-02" db="EMBL/GenBank/DDBJ databases">
        <authorList>
            <person name="Nowell W R."/>
        </authorList>
    </citation>
    <scope>NUCLEOTIDE SEQUENCE</scope>
</reference>
<sequence>MVILTGYQEAVNKLANAEVAFVGRLTSVTPSLSICSTPPVNHYTLKFENELRPLKGSIATIYEFHYEQKMSEEQILNISDTLDITHNRKAPQPGQLYVAILHADNNTIETLIAIEEHDIPLLQTSTK</sequence>
<protein>
    <submittedName>
        <fullName evidence="1">Uncharacterized protein</fullName>
    </submittedName>
</protein>
<dbReference type="Proteomes" id="UP000663882">
    <property type="component" value="Unassembled WGS sequence"/>
</dbReference>
<name>A0A814D257_9BILA</name>
<dbReference type="AlphaFoldDB" id="A0A814D257"/>